<dbReference type="Gene3D" id="2.120.10.30">
    <property type="entry name" value="TolB, C-terminal domain"/>
    <property type="match status" value="1"/>
</dbReference>
<feature type="DNA-binding region" description="OmpR/PhoB-type" evidence="2">
    <location>
        <begin position="10"/>
        <end position="108"/>
    </location>
</feature>
<evidence type="ECO:0000313" key="5">
    <source>
        <dbReference type="Proteomes" id="UP000265938"/>
    </source>
</evidence>
<comment type="caution">
    <text evidence="4">The sequence shown here is derived from an EMBL/GenBank/DDBJ whole genome shotgun (WGS) entry which is preliminary data.</text>
</comment>
<dbReference type="GO" id="GO:0006355">
    <property type="term" value="P:regulation of DNA-templated transcription"/>
    <property type="evidence" value="ECO:0007669"/>
    <property type="project" value="InterPro"/>
</dbReference>
<dbReference type="InterPro" id="IPR011042">
    <property type="entry name" value="6-blade_b-propeller_TolB-like"/>
</dbReference>
<dbReference type="Proteomes" id="UP000265938">
    <property type="component" value="Unassembled WGS sequence"/>
</dbReference>
<dbReference type="InterPro" id="IPR036388">
    <property type="entry name" value="WH-like_DNA-bd_sf"/>
</dbReference>
<protein>
    <recommendedName>
        <fullName evidence="3">OmpR/PhoB-type domain-containing protein</fullName>
    </recommendedName>
</protein>
<dbReference type="CDD" id="cd00383">
    <property type="entry name" value="trans_reg_C"/>
    <property type="match status" value="1"/>
</dbReference>
<reference evidence="4 5" key="1">
    <citation type="submission" date="2018-09" db="EMBL/GenBank/DDBJ databases">
        <title>Identification of marine bacteria producing industrial enzymes.</title>
        <authorList>
            <person name="Cheng T.H."/>
            <person name="Saidin J."/>
            <person name="Muhd D.D."/>
            <person name="Isa M.N.M."/>
            <person name="Bakar M.F.A."/>
            <person name="Ismail N."/>
        </authorList>
    </citation>
    <scope>NUCLEOTIDE SEQUENCE [LARGE SCALE GENOMIC DNA]</scope>
    <source>
        <strain evidence="4 5">MNAD 1.6</strain>
    </source>
</reference>
<dbReference type="SUPFAM" id="SSF69304">
    <property type="entry name" value="Tricorn protease N-terminal domain"/>
    <property type="match status" value="1"/>
</dbReference>
<dbReference type="SMART" id="SM00862">
    <property type="entry name" value="Trans_reg_C"/>
    <property type="match status" value="1"/>
</dbReference>
<sequence>MGSAFSPLRDTVIYVGEWQFNTQQQTISDGTHTRELEPLLYKLLCFFITHNDRIITRQELVENIWQQSFVDDNAINRAISELRKVLKSEKQPGQTIKTHYRKGYSLFIEVKSLDHAVSTEPLKTENVITADKDAETQVNTANISPKKDHTSRWPWPFAALVLSLLLAAIWLILQQPKATTEEQSEAPLLDLQVETISWHKGTHYLLMLNQDKTKLAYILQNDIDDKYLYVVDLTTKKEYQIASGDLFLQGWSDDGERLFYGSCEGSDYNDCIAWQASNLLSNEALIKPRTSQFIRSLSPTQYMEVGNVAITRRNNYRGLTHLNALYAQDLKTGEEIRITSPNITGTGDYILTTIKNPSRIIFERHNVGQAEIYMANLDGSSLKLLTTNNYRSWAATYDEQTNSLVWYNRGKLTIESFSFDTMSRGQPVKAPVKRANFAYPLNKQSVLISTDLHDSDGAIFDLKSKQMSYIATANKHEDDVVALPNDDVYFADFEYYKRQHWLRKDNQYIDITDKLGADTTVITANSDSSQLVSFNKTTQQLSLLSANDFSEIKHWTLPGNSKLAAIRGNKIAVIYTELSSQQNQIMILHTNSDHVVKSTIDTPLEIAWYDDDQLIVHSKYAKYLLLDTDNNTYSELVTPDKLIELKPSIISMASNQHSLYIATEAEVYSINLAKMQDVELAVQLQHLHFISHLNANNDKLAISFVTANTQNSIELYTKKSAE</sequence>
<organism evidence="4 5">
    <name type="scientific">Pseudoalteromonas gelatinilytica</name>
    <dbReference type="NCBI Taxonomy" id="1703256"/>
    <lineage>
        <taxon>Bacteria</taxon>
        <taxon>Pseudomonadati</taxon>
        <taxon>Pseudomonadota</taxon>
        <taxon>Gammaproteobacteria</taxon>
        <taxon>Alteromonadales</taxon>
        <taxon>Pseudoalteromonadaceae</taxon>
        <taxon>Pseudoalteromonas</taxon>
    </lineage>
</organism>
<dbReference type="Pfam" id="PF00486">
    <property type="entry name" value="Trans_reg_C"/>
    <property type="match status" value="1"/>
</dbReference>
<name>A0A3A3EGP9_9GAMM</name>
<evidence type="ECO:0000259" key="3">
    <source>
        <dbReference type="PROSITE" id="PS51755"/>
    </source>
</evidence>
<evidence type="ECO:0000313" key="4">
    <source>
        <dbReference type="EMBL" id="RJF34010.1"/>
    </source>
</evidence>
<evidence type="ECO:0000256" key="2">
    <source>
        <dbReference type="PROSITE-ProRule" id="PRU01091"/>
    </source>
</evidence>
<evidence type="ECO:0000256" key="1">
    <source>
        <dbReference type="ARBA" id="ARBA00023125"/>
    </source>
</evidence>
<dbReference type="AlphaFoldDB" id="A0A3A3EGP9"/>
<feature type="domain" description="OmpR/PhoB-type" evidence="3">
    <location>
        <begin position="10"/>
        <end position="108"/>
    </location>
</feature>
<dbReference type="SUPFAM" id="SSF69322">
    <property type="entry name" value="Tricorn protease domain 2"/>
    <property type="match status" value="1"/>
</dbReference>
<dbReference type="PROSITE" id="PS51755">
    <property type="entry name" value="OMPR_PHOB"/>
    <property type="match status" value="1"/>
</dbReference>
<proteinExistence type="predicted"/>
<dbReference type="SUPFAM" id="SSF46894">
    <property type="entry name" value="C-terminal effector domain of the bipartite response regulators"/>
    <property type="match status" value="1"/>
</dbReference>
<accession>A0A3A3EGP9</accession>
<dbReference type="RefSeq" id="WP_119853716.1">
    <property type="nucleotide sequence ID" value="NZ_QYSE01000004.1"/>
</dbReference>
<dbReference type="InterPro" id="IPR016032">
    <property type="entry name" value="Sig_transdc_resp-reg_C-effctor"/>
</dbReference>
<dbReference type="InterPro" id="IPR001867">
    <property type="entry name" value="OmpR/PhoB-type_DNA-bd"/>
</dbReference>
<keyword evidence="1 2" id="KW-0238">DNA-binding</keyword>
<dbReference type="Gene3D" id="1.10.10.10">
    <property type="entry name" value="Winged helix-like DNA-binding domain superfamily/Winged helix DNA-binding domain"/>
    <property type="match status" value="1"/>
</dbReference>
<dbReference type="GO" id="GO:0003677">
    <property type="term" value="F:DNA binding"/>
    <property type="evidence" value="ECO:0007669"/>
    <property type="project" value="UniProtKB-UniRule"/>
</dbReference>
<gene>
    <name evidence="4" type="ORF">D4741_16180</name>
</gene>
<dbReference type="GO" id="GO:0000160">
    <property type="term" value="P:phosphorelay signal transduction system"/>
    <property type="evidence" value="ECO:0007669"/>
    <property type="project" value="InterPro"/>
</dbReference>
<dbReference type="EMBL" id="QYSE01000004">
    <property type="protein sequence ID" value="RJF34010.1"/>
    <property type="molecule type" value="Genomic_DNA"/>
</dbReference>